<sequence length="210" mass="24719">MSPFRALYGYSPPNFPIQLPNEIVVEVVDQFLQERQLLSQLLKENLEKAQNRMKQQTDKKRTEREFSVGNLVYLKLQPYRQTSLALRHSLKLSAKYYGPYKITAKIGKVAYRLELPTCFSIHPVFHISKLKKKVKDKVSVTTDLPKLQDNQAIVVPESILQTRFIMRRTEQVEQVLIKWYNLPMEDATWENRTFITAQFLRLPFLGSRKF</sequence>
<accession>A0ACB7IAV4</accession>
<reference evidence="2" key="1">
    <citation type="journal article" date="2016" name="Nat. Biotechnol.">
        <title>Sequencing wild and cultivated cassava and related species reveals extensive interspecific hybridization and genetic diversity.</title>
        <authorList>
            <person name="Bredeson J.V."/>
            <person name="Lyons J.B."/>
            <person name="Prochnik S.E."/>
            <person name="Wu G.A."/>
            <person name="Ha C.M."/>
            <person name="Edsinger-Gonzales E."/>
            <person name="Grimwood J."/>
            <person name="Schmutz J."/>
            <person name="Rabbi I.Y."/>
            <person name="Egesi C."/>
            <person name="Nauluvula P."/>
            <person name="Lebot V."/>
            <person name="Ndunguru J."/>
            <person name="Mkamilo G."/>
            <person name="Bart R.S."/>
            <person name="Setter T.L."/>
            <person name="Gleadow R.M."/>
            <person name="Kulakow P."/>
            <person name="Ferguson M.E."/>
            <person name="Rounsley S."/>
            <person name="Rokhsar D.S."/>
        </authorList>
    </citation>
    <scope>NUCLEOTIDE SEQUENCE [LARGE SCALE GENOMIC DNA]</scope>
    <source>
        <strain evidence="2">cv. AM560-2</strain>
    </source>
</reference>
<dbReference type="Proteomes" id="UP000091857">
    <property type="component" value="Chromosome 2"/>
</dbReference>
<evidence type="ECO:0000313" key="1">
    <source>
        <dbReference type="EMBL" id="KAG8661193.1"/>
    </source>
</evidence>
<organism evidence="1 2">
    <name type="scientific">Manihot esculenta</name>
    <name type="common">Cassava</name>
    <name type="synonym">Jatropha manihot</name>
    <dbReference type="NCBI Taxonomy" id="3983"/>
    <lineage>
        <taxon>Eukaryota</taxon>
        <taxon>Viridiplantae</taxon>
        <taxon>Streptophyta</taxon>
        <taxon>Embryophyta</taxon>
        <taxon>Tracheophyta</taxon>
        <taxon>Spermatophyta</taxon>
        <taxon>Magnoliopsida</taxon>
        <taxon>eudicotyledons</taxon>
        <taxon>Gunneridae</taxon>
        <taxon>Pentapetalae</taxon>
        <taxon>rosids</taxon>
        <taxon>fabids</taxon>
        <taxon>Malpighiales</taxon>
        <taxon>Euphorbiaceae</taxon>
        <taxon>Crotonoideae</taxon>
        <taxon>Manihoteae</taxon>
        <taxon>Manihot</taxon>
    </lineage>
</organism>
<evidence type="ECO:0000313" key="2">
    <source>
        <dbReference type="Proteomes" id="UP000091857"/>
    </source>
</evidence>
<comment type="caution">
    <text evidence="1">The sequence shown here is derived from an EMBL/GenBank/DDBJ whole genome shotgun (WGS) entry which is preliminary data.</text>
</comment>
<proteinExistence type="predicted"/>
<keyword evidence="2" id="KW-1185">Reference proteome</keyword>
<name>A0ACB7IAV4_MANES</name>
<protein>
    <submittedName>
        <fullName evidence="1">Uncharacterized protein</fullName>
    </submittedName>
</protein>
<gene>
    <name evidence="1" type="ORF">MANES_02G218460v8</name>
</gene>
<dbReference type="EMBL" id="CM004388">
    <property type="protein sequence ID" value="KAG8661193.1"/>
    <property type="molecule type" value="Genomic_DNA"/>
</dbReference>